<accession>A0A3N7HMP0</accession>
<dbReference type="OrthoDB" id="9786549at2"/>
<sequence length="159" mass="17731">MSVSSQLSTYLAQRGARYEVCIHEHSLSSAETARRAGLTGGQLAKPVILEDDEGCVMAIVPADKTLKVEDFARLMGRDHLELAKEERIARLFKDCERGAIPPIGMAWGIPTIVDDDLEQAEVVYMEAGDHERLLRMSHDQFHSLMQSQPHGSFSRGQMH</sequence>
<evidence type="ECO:0000313" key="2">
    <source>
        <dbReference type="EMBL" id="RQP21911.1"/>
    </source>
</evidence>
<dbReference type="AlphaFoldDB" id="A0A3N7HMP0"/>
<dbReference type="Proteomes" id="UP000267464">
    <property type="component" value="Unassembled WGS sequence"/>
</dbReference>
<feature type="domain" description="YbaK/aminoacyl-tRNA synthetase-associated" evidence="1">
    <location>
        <begin position="23"/>
        <end position="141"/>
    </location>
</feature>
<evidence type="ECO:0000259" key="1">
    <source>
        <dbReference type="Pfam" id="PF04073"/>
    </source>
</evidence>
<dbReference type="PANTHER" id="PTHR30411">
    <property type="entry name" value="CYTOPLASMIC PROTEIN"/>
    <property type="match status" value="1"/>
</dbReference>
<dbReference type="EMBL" id="QUSW01000009">
    <property type="protein sequence ID" value="RQP21911.1"/>
    <property type="molecule type" value="Genomic_DNA"/>
</dbReference>
<reference evidence="2 3" key="1">
    <citation type="submission" date="2018-08" db="EMBL/GenBank/DDBJ databases">
        <authorList>
            <person name="Khan S.A."/>
            <person name="Jeon C.O."/>
            <person name="Chun B.H."/>
            <person name="Jeong S.E."/>
        </authorList>
    </citation>
    <scope>NUCLEOTIDE SEQUENCE [LARGE SCALE GENOMIC DNA]</scope>
    <source>
        <strain evidence="2 3">S-16</strain>
    </source>
</reference>
<proteinExistence type="predicted"/>
<gene>
    <name evidence="2" type="ORF">DZC73_26085</name>
</gene>
<dbReference type="InterPro" id="IPR036754">
    <property type="entry name" value="YbaK/aa-tRNA-synt-asso_dom_sf"/>
</dbReference>
<name>A0A3N7HMP0_9BURK</name>
<evidence type="ECO:0000313" key="3">
    <source>
        <dbReference type="Proteomes" id="UP000267464"/>
    </source>
</evidence>
<organism evidence="2 3">
    <name type="scientific">Piscinibacter terrae</name>
    <dbReference type="NCBI Taxonomy" id="2496871"/>
    <lineage>
        <taxon>Bacteria</taxon>
        <taxon>Pseudomonadati</taxon>
        <taxon>Pseudomonadota</taxon>
        <taxon>Betaproteobacteria</taxon>
        <taxon>Burkholderiales</taxon>
        <taxon>Sphaerotilaceae</taxon>
        <taxon>Piscinibacter</taxon>
    </lineage>
</organism>
<keyword evidence="3" id="KW-1185">Reference proteome</keyword>
<reference evidence="2 3" key="2">
    <citation type="submission" date="2018-12" db="EMBL/GenBank/DDBJ databases">
        <title>Rhizobacter gummiphilus sp. nov., a rubber-degrading bacterium isolated from the soil of a botanical garden in Japan.</title>
        <authorList>
            <person name="Shunsuke S.S."/>
        </authorList>
    </citation>
    <scope>NUCLEOTIDE SEQUENCE [LARGE SCALE GENOMIC DNA]</scope>
    <source>
        <strain evidence="2 3">S-16</strain>
    </source>
</reference>
<dbReference type="PANTHER" id="PTHR30411:SF9">
    <property type="entry name" value="MULTIFUNCTIONAL SER_THR-TRNA DEACYLASE PROXP-Y"/>
    <property type="match status" value="1"/>
</dbReference>
<dbReference type="RefSeq" id="WP_124543321.1">
    <property type="nucleotide sequence ID" value="NZ_QUSW01000009.1"/>
</dbReference>
<protein>
    <submittedName>
        <fullName evidence="2">Deacylase</fullName>
    </submittedName>
</protein>
<dbReference type="Gene3D" id="3.90.960.10">
    <property type="entry name" value="YbaK/aminoacyl-tRNA synthetase-associated domain"/>
    <property type="match status" value="1"/>
</dbReference>
<dbReference type="GO" id="GO:0002161">
    <property type="term" value="F:aminoacyl-tRNA deacylase activity"/>
    <property type="evidence" value="ECO:0007669"/>
    <property type="project" value="InterPro"/>
</dbReference>
<dbReference type="InterPro" id="IPR007214">
    <property type="entry name" value="YbaK/aa-tRNA-synth-assoc-dom"/>
</dbReference>
<dbReference type="CDD" id="cd04332">
    <property type="entry name" value="YbaK_like"/>
    <property type="match status" value="1"/>
</dbReference>
<comment type="caution">
    <text evidence="2">The sequence shown here is derived from an EMBL/GenBank/DDBJ whole genome shotgun (WGS) entry which is preliminary data.</text>
</comment>
<dbReference type="SUPFAM" id="SSF55826">
    <property type="entry name" value="YbaK/ProRS associated domain"/>
    <property type="match status" value="1"/>
</dbReference>
<dbReference type="Pfam" id="PF04073">
    <property type="entry name" value="tRNA_edit"/>
    <property type="match status" value="1"/>
</dbReference>